<evidence type="ECO:0000256" key="6">
    <source>
        <dbReference type="SAM" id="Phobius"/>
    </source>
</evidence>
<evidence type="ECO:0000256" key="1">
    <source>
        <dbReference type="ARBA" id="ARBA00004141"/>
    </source>
</evidence>
<sequence>MRAGVAASRKLKPKTEEASKSASSLNSNLKFDSKSRPRHNGTSTGRADNTDSSKRIGRHKTPTPNCRHERYAPKSSSVTLLEVPGGVPSTPLVSNGSSLNPARYLAVSLTDDSNQGSTQNLGQAQNQGKSPGVTLVRVADTADAFMAAGAAAKGEERLAVVKKQYYRKAIALMSVGGFIFLLGVTFAALFFAGYAPVQMAGPICLAIGLLLGVCGLVWIPIIKTKLKRKQQMMTRTFSL</sequence>
<dbReference type="AlphaFoldDB" id="A0A6F9DJ37"/>
<feature type="transmembrane region" description="Helical" evidence="6">
    <location>
        <begin position="170"/>
        <end position="194"/>
    </location>
</feature>
<evidence type="ECO:0000256" key="5">
    <source>
        <dbReference type="SAM" id="MobiDB-lite"/>
    </source>
</evidence>
<gene>
    <name evidence="7" type="primary">LOC104266546</name>
</gene>
<comment type="subcellular location">
    <subcellularLocation>
        <location evidence="1">Membrane</location>
        <topology evidence="1">Multi-pass membrane protein</topology>
    </subcellularLocation>
</comment>
<feature type="region of interest" description="Disordered" evidence="5">
    <location>
        <begin position="1"/>
        <end position="77"/>
    </location>
</feature>
<dbReference type="PANTHER" id="PTHR16100">
    <property type="entry name" value="PHOSPHOINOSITIDE-INTERACTING PROTEIN FAMILY MEMBER"/>
    <property type="match status" value="1"/>
</dbReference>
<evidence type="ECO:0000256" key="2">
    <source>
        <dbReference type="ARBA" id="ARBA00022692"/>
    </source>
</evidence>
<dbReference type="EMBL" id="LR787359">
    <property type="protein sequence ID" value="CAB3263221.1"/>
    <property type="molecule type" value="mRNA"/>
</dbReference>
<dbReference type="GO" id="GO:1902936">
    <property type="term" value="F:phosphatidylinositol bisphosphate binding"/>
    <property type="evidence" value="ECO:0007669"/>
    <property type="project" value="TreeGrafter"/>
</dbReference>
<dbReference type="Pfam" id="PF15099">
    <property type="entry name" value="PIRT"/>
    <property type="match status" value="1"/>
</dbReference>
<accession>A0A6F9DJ37</accession>
<dbReference type="GO" id="GO:0044325">
    <property type="term" value="F:transmembrane transporter binding"/>
    <property type="evidence" value="ECO:0007669"/>
    <property type="project" value="TreeGrafter"/>
</dbReference>
<proteinExistence type="evidence at transcript level"/>
<feature type="compositionally biased region" description="Low complexity" evidence="5">
    <location>
        <begin position="20"/>
        <end position="30"/>
    </location>
</feature>
<evidence type="ECO:0000256" key="4">
    <source>
        <dbReference type="ARBA" id="ARBA00023136"/>
    </source>
</evidence>
<name>A0A6F9DJ37_9ASCI</name>
<evidence type="ECO:0000256" key="3">
    <source>
        <dbReference type="ARBA" id="ARBA00022989"/>
    </source>
</evidence>
<reference evidence="7" key="1">
    <citation type="submission" date="2020-04" db="EMBL/GenBank/DDBJ databases">
        <authorList>
            <person name="Neveu A P."/>
        </authorList>
    </citation>
    <scope>NUCLEOTIDE SEQUENCE</scope>
    <source>
        <tissue evidence="7">Whole embryo</tissue>
    </source>
</reference>
<protein>
    <submittedName>
        <fullName evidence="7">Uncharacterized protein LOC104266546</fullName>
    </submittedName>
</protein>
<keyword evidence="2 6" id="KW-0812">Transmembrane</keyword>
<dbReference type="InterPro" id="IPR028068">
    <property type="entry name" value="PIRT"/>
</dbReference>
<evidence type="ECO:0000313" key="7">
    <source>
        <dbReference type="EMBL" id="CAB3263221.1"/>
    </source>
</evidence>
<keyword evidence="3 6" id="KW-1133">Transmembrane helix</keyword>
<feature type="transmembrane region" description="Helical" evidence="6">
    <location>
        <begin position="200"/>
        <end position="222"/>
    </location>
</feature>
<keyword evidence="4 6" id="KW-0472">Membrane</keyword>
<dbReference type="PANTHER" id="PTHR16100:SF4">
    <property type="entry name" value="PHOSPHOINOSITIDE-INTERACTING PROTEIN"/>
    <property type="match status" value="1"/>
</dbReference>
<dbReference type="GO" id="GO:0005886">
    <property type="term" value="C:plasma membrane"/>
    <property type="evidence" value="ECO:0007669"/>
    <property type="project" value="TreeGrafter"/>
</dbReference>
<organism evidence="7">
    <name type="scientific">Phallusia mammillata</name>
    <dbReference type="NCBI Taxonomy" id="59560"/>
    <lineage>
        <taxon>Eukaryota</taxon>
        <taxon>Metazoa</taxon>
        <taxon>Chordata</taxon>
        <taxon>Tunicata</taxon>
        <taxon>Ascidiacea</taxon>
        <taxon>Phlebobranchia</taxon>
        <taxon>Ascidiidae</taxon>
        <taxon>Phallusia</taxon>
    </lineage>
</organism>